<dbReference type="HOGENOM" id="CLU_029171_4_0_6"/>
<reference evidence="2 3" key="1">
    <citation type="journal article" date="2013" name="Genome Announc.">
        <title>Complete Genome Sequence of Glaciecola psychrophila Strain 170T.</title>
        <authorList>
            <person name="Yin J."/>
            <person name="Chen J."/>
            <person name="Liu G."/>
            <person name="Yu Y."/>
            <person name="Song L."/>
            <person name="Wang X."/>
            <person name="Qu X."/>
        </authorList>
    </citation>
    <scope>NUCLEOTIDE SEQUENCE [LARGE SCALE GENOMIC DNA]</scope>
    <source>
        <strain evidence="2 3">170</strain>
    </source>
</reference>
<dbReference type="PANTHER" id="PTHR31061:SF24">
    <property type="entry name" value="LD22376P"/>
    <property type="match status" value="1"/>
</dbReference>
<dbReference type="EMBL" id="CP003837">
    <property type="protein sequence ID" value="AGH46427.1"/>
    <property type="molecule type" value="Genomic_DNA"/>
</dbReference>
<protein>
    <submittedName>
        <fullName evidence="2">Uncharacterized protein</fullName>
    </submittedName>
</protein>
<evidence type="ECO:0000256" key="1">
    <source>
        <dbReference type="SAM" id="Phobius"/>
    </source>
</evidence>
<dbReference type="AlphaFoldDB" id="K6YZZ8"/>
<accession>K6YZZ8</accession>
<feature type="transmembrane region" description="Helical" evidence="1">
    <location>
        <begin position="58"/>
        <end position="77"/>
    </location>
</feature>
<dbReference type="PATRIC" id="fig|1129794.4.peg.4307"/>
<feature type="transmembrane region" description="Helical" evidence="1">
    <location>
        <begin position="98"/>
        <end position="119"/>
    </location>
</feature>
<gene>
    <name evidence="2" type="ORF">C427_4325</name>
</gene>
<evidence type="ECO:0000313" key="2">
    <source>
        <dbReference type="EMBL" id="AGH46427.1"/>
    </source>
</evidence>
<feature type="transmembrane region" description="Helical" evidence="1">
    <location>
        <begin position="292"/>
        <end position="311"/>
    </location>
</feature>
<proteinExistence type="predicted"/>
<feature type="transmembrane region" description="Helical" evidence="1">
    <location>
        <begin position="21"/>
        <end position="38"/>
    </location>
</feature>
<feature type="transmembrane region" description="Helical" evidence="1">
    <location>
        <begin position="162"/>
        <end position="182"/>
    </location>
</feature>
<keyword evidence="1" id="KW-1133">Transmembrane helix</keyword>
<feature type="transmembrane region" description="Helical" evidence="1">
    <location>
        <begin position="229"/>
        <end position="250"/>
    </location>
</feature>
<feature type="transmembrane region" description="Helical" evidence="1">
    <location>
        <begin position="139"/>
        <end position="157"/>
    </location>
</feature>
<dbReference type="OrthoDB" id="9788724at2"/>
<keyword evidence="1" id="KW-0472">Membrane</keyword>
<sequence length="400" mass="45682">MMSALKAHCQSIYQHVPANRLLALDVFRGMTITAMILVNNPGSWQYIYSPLAHAKWHGWTLTDLIFPFFIFIVGVSISLSGQRQKEQGLGHGHIIHHALLRMFKLLLLGCFLALFYYNFSAADYDWFTQRLMQMRFMGVLQRIALVYMACVLLWLFLSRLQLVICMLAILVAYWLAMAFIPYHDDLGNQYVGLLEYANNLSAWLDNYLFAKTHLYYSSAQPFAFDPEGVLSTLPAIASGLSGVLAGQWLSFSHHSMRHKAKWLAICGVVALLLGQMWAHWLPINKALWTSSYVLLTSGYAALILAGLMYVLDIKQWRLWAAPFVVFGANSIAFFMFAGVVGRLVIMVHIGEVSVKAWLYSHFYRPWLGDLNASLAYAVSFLILSYLVMFVMYRKHIFWKV</sequence>
<dbReference type="RefSeq" id="WP_007639268.1">
    <property type="nucleotide sequence ID" value="NC_020514.1"/>
</dbReference>
<dbReference type="STRING" id="1129794.C427_4325"/>
<organism evidence="2 3">
    <name type="scientific">Paraglaciecola psychrophila 170</name>
    <dbReference type="NCBI Taxonomy" id="1129794"/>
    <lineage>
        <taxon>Bacteria</taxon>
        <taxon>Pseudomonadati</taxon>
        <taxon>Pseudomonadota</taxon>
        <taxon>Gammaproteobacteria</taxon>
        <taxon>Alteromonadales</taxon>
        <taxon>Alteromonadaceae</taxon>
        <taxon>Paraglaciecola</taxon>
    </lineage>
</organism>
<dbReference type="eggNOG" id="COG4299">
    <property type="taxonomic scope" value="Bacteria"/>
</dbReference>
<evidence type="ECO:0000313" key="3">
    <source>
        <dbReference type="Proteomes" id="UP000011864"/>
    </source>
</evidence>
<dbReference type="PANTHER" id="PTHR31061">
    <property type="entry name" value="LD22376P"/>
    <property type="match status" value="1"/>
</dbReference>
<feature type="transmembrane region" description="Helical" evidence="1">
    <location>
        <begin position="262"/>
        <end position="280"/>
    </location>
</feature>
<keyword evidence="3" id="KW-1185">Reference proteome</keyword>
<name>K6YZZ8_9ALTE</name>
<feature type="transmembrane region" description="Helical" evidence="1">
    <location>
        <begin position="370"/>
        <end position="392"/>
    </location>
</feature>
<keyword evidence="1" id="KW-0812">Transmembrane</keyword>
<dbReference type="Proteomes" id="UP000011864">
    <property type="component" value="Chromosome"/>
</dbReference>
<feature type="transmembrane region" description="Helical" evidence="1">
    <location>
        <begin position="323"/>
        <end position="350"/>
    </location>
</feature>
<dbReference type="KEGG" id="gps:C427_4325"/>